<sequence length="485" mass="51783">MERASQMAIPVGRRLSVFWAGADEWYDAVVVAHEYAPPQEGSVTDTIMHQLEYENGTLIQNLSLISHRLKEDALAENSTAAPTGEKRESGDAGTTGEFFAEITVDVAGQQRGRLGRRFIGSKVPVVPAAIEVTPSCNTSNGGSGTLVDLEHTILDSSSPPKNGSARQESLPDHRFLGAGVMPWLSRLGRSTSANWSPKLVRGSSASSTTSTEDGCQPRCNDSPFIAFRSFKRAESSLATSVPSLTPDIRVPLSLSPKSIESDEPLQSGTSTHRPPPPAPAPTGRGQNLSSAEPPLMLLEKHIRSLNMQIEPDTEPSQEVQLSPIEEQMSQHASSQEPNESGSGGNGRSCCPGMSSPKANDTESDGCIEGAESDYPRANGRFAQCGASVLNSAGHRADRASVLGPTPVHEIQCSGKPSPRRRSSRGGDTLCTQVLPQKGGRRACFSRDISPQRTPQPAQSTPRPATKEPKHKNKPNPKRSNSPAHV</sequence>
<feature type="region of interest" description="Disordered" evidence="1">
    <location>
        <begin position="325"/>
        <end position="370"/>
    </location>
</feature>
<gene>
    <name evidence="2" type="ORF">HERI1096_LOCUS22099</name>
</gene>
<feature type="compositionally biased region" description="Polar residues" evidence="1">
    <location>
        <begin position="448"/>
        <end position="462"/>
    </location>
</feature>
<feature type="region of interest" description="Disordered" evidence="1">
    <location>
        <begin position="399"/>
        <end position="485"/>
    </location>
</feature>
<feature type="compositionally biased region" description="Polar residues" evidence="1">
    <location>
        <begin position="327"/>
        <end position="340"/>
    </location>
</feature>
<evidence type="ECO:0000313" key="2">
    <source>
        <dbReference type="EMBL" id="CAE0121398.1"/>
    </source>
</evidence>
<protein>
    <submittedName>
        <fullName evidence="2">Uncharacterized protein</fullName>
    </submittedName>
</protein>
<name>A0A7S3B0T5_9EUKA</name>
<reference evidence="2" key="1">
    <citation type="submission" date="2021-01" db="EMBL/GenBank/DDBJ databases">
        <authorList>
            <person name="Corre E."/>
            <person name="Pelletier E."/>
            <person name="Niang G."/>
            <person name="Scheremetjew M."/>
            <person name="Finn R."/>
            <person name="Kale V."/>
            <person name="Holt S."/>
            <person name="Cochrane G."/>
            <person name="Meng A."/>
            <person name="Brown T."/>
            <person name="Cohen L."/>
        </authorList>
    </citation>
    <scope>NUCLEOTIDE SEQUENCE</scope>
    <source>
        <strain evidence="2">CCMP281</strain>
    </source>
</reference>
<organism evidence="2">
    <name type="scientific">Haptolina ericina</name>
    <dbReference type="NCBI Taxonomy" id="156174"/>
    <lineage>
        <taxon>Eukaryota</taxon>
        <taxon>Haptista</taxon>
        <taxon>Haptophyta</taxon>
        <taxon>Prymnesiophyceae</taxon>
        <taxon>Prymnesiales</taxon>
        <taxon>Prymnesiaceae</taxon>
        <taxon>Haptolina</taxon>
    </lineage>
</organism>
<proteinExistence type="predicted"/>
<dbReference type="EMBL" id="HBHX01039863">
    <property type="protein sequence ID" value="CAE0121398.1"/>
    <property type="molecule type" value="Transcribed_RNA"/>
</dbReference>
<evidence type="ECO:0000256" key="1">
    <source>
        <dbReference type="SAM" id="MobiDB-lite"/>
    </source>
</evidence>
<accession>A0A7S3B0T5</accession>
<feature type="compositionally biased region" description="Polar residues" evidence="1">
    <location>
        <begin position="203"/>
        <end position="213"/>
    </location>
</feature>
<feature type="region of interest" description="Disordered" evidence="1">
    <location>
        <begin position="194"/>
        <end position="218"/>
    </location>
</feature>
<feature type="region of interest" description="Disordered" evidence="1">
    <location>
        <begin position="246"/>
        <end position="290"/>
    </location>
</feature>
<dbReference type="AlphaFoldDB" id="A0A7S3B0T5"/>